<dbReference type="RefSeq" id="WP_124981912.1">
    <property type="nucleotide sequence ID" value="NZ_CDLW01000001.1"/>
</dbReference>
<reference evidence="1" key="1">
    <citation type="submission" date="2021-09" db="EMBL/GenBank/DDBJ databases">
        <title>Genomic analysis of Ralstonia spp.</title>
        <authorList>
            <person name="Aburjaile F."/>
            <person name="Ariute J.C."/>
            <person name="Pais A.K.L."/>
            <person name="Albuquerque G.M.R."/>
            <person name="Silva A.M.F."/>
            <person name="Brenig B."/>
            <person name="Azevedo V."/>
            <person name="Matiuzzi M."/>
            <person name="Ramos R."/>
            <person name="Goes-Neto A."/>
            <person name="Soares S."/>
            <person name="Iseppon A.M.B."/>
            <person name="Souza E."/>
            <person name="Gama M."/>
        </authorList>
    </citation>
    <scope>NUCLEOTIDE SEQUENCE</scope>
    <source>
        <strain evidence="1">CCRMRs91</strain>
    </source>
</reference>
<dbReference type="EMBL" id="JAIVFG010000005">
    <property type="protein sequence ID" value="MDB0569953.1"/>
    <property type="molecule type" value="Genomic_DNA"/>
</dbReference>
<accession>A0AAW5ZJW1</accession>
<proteinExistence type="predicted"/>
<protein>
    <submittedName>
        <fullName evidence="1">Uncharacterized protein</fullName>
    </submittedName>
</protein>
<name>A0AAW5ZJW1_RALSL</name>
<comment type="caution">
    <text evidence="1">The sequence shown here is derived from an EMBL/GenBank/DDBJ whole genome shotgun (WGS) entry which is preliminary data.</text>
</comment>
<evidence type="ECO:0000313" key="2">
    <source>
        <dbReference type="Proteomes" id="UP001144050"/>
    </source>
</evidence>
<dbReference type="Proteomes" id="UP001144050">
    <property type="component" value="Unassembled WGS sequence"/>
</dbReference>
<evidence type="ECO:0000313" key="1">
    <source>
        <dbReference type="EMBL" id="MDB0569953.1"/>
    </source>
</evidence>
<dbReference type="AlphaFoldDB" id="A0AAW5ZJW1"/>
<sequence>MTATIRSVELKYLFGRINAEDFDFYNAPSKTNHRIRQFSLRRGRVDLSKKWRLRPQAASDSRGDEAVASAKR</sequence>
<organism evidence="1 2">
    <name type="scientific">Ralstonia solanacearum</name>
    <name type="common">Pseudomonas solanacearum</name>
    <dbReference type="NCBI Taxonomy" id="305"/>
    <lineage>
        <taxon>Bacteria</taxon>
        <taxon>Pseudomonadati</taxon>
        <taxon>Pseudomonadota</taxon>
        <taxon>Betaproteobacteria</taxon>
        <taxon>Burkholderiales</taxon>
        <taxon>Burkholderiaceae</taxon>
        <taxon>Ralstonia</taxon>
        <taxon>Ralstonia solanacearum species complex</taxon>
    </lineage>
</organism>
<gene>
    <name evidence="1" type="ORF">LBW59_04085</name>
</gene>